<feature type="domain" description="Manganese/iron superoxide dismutase C-terminal" evidence="2">
    <location>
        <begin position="194"/>
        <end position="247"/>
    </location>
</feature>
<comment type="function">
    <text evidence="1">Component of the mitochondrial ribosome (mitoribosome), a dedicated translation machinery responsible for the synthesis of mitochondrial genome-encoded proteins, including at least some of the essential transmembrane subunits of the mitochondrial respiratory chain. The mitoribosomes are attached to the mitochondrial inner membrane and translation products are cotranslationally integrated into the membrane.</text>
</comment>
<dbReference type="GO" id="GO:0005737">
    <property type="term" value="C:cytoplasm"/>
    <property type="evidence" value="ECO:0007669"/>
    <property type="project" value="TreeGrafter"/>
</dbReference>
<dbReference type="AlphaFoldDB" id="A0A875SB92"/>
<dbReference type="OrthoDB" id="275227at2759"/>
<dbReference type="SUPFAM" id="SSF46609">
    <property type="entry name" value="Fe,Mn superoxide dismutase (SOD), N-terminal domain"/>
    <property type="match status" value="1"/>
</dbReference>
<feature type="domain" description="Manganese/iron superoxide dismutase C-terminal" evidence="2">
    <location>
        <begin position="115"/>
        <end position="171"/>
    </location>
</feature>
<dbReference type="RefSeq" id="XP_038780850.1">
    <property type="nucleotide sequence ID" value="XM_038924922.1"/>
</dbReference>
<dbReference type="Gene3D" id="3.55.40.20">
    <property type="entry name" value="Iron/manganese superoxide dismutase, C-terminal domain"/>
    <property type="match status" value="1"/>
</dbReference>
<sequence length="253" mass="29040">MSFLRPLVSKRSLHLAPKLELQGKFASEGISGLMSQQQFKTAWIDYQDYLTKNLSLKTVGTEFETRTPLAIVLSSARKQHLGPIFHYASQAHNNHLFFQQLVPSESSRSSLIRPTLLNRINEQYGGLDNFKNELLFKADSMTGNGWVFLIETKDKTLQIITCNNDGTPYYYGRNQSLDLNGAIELSDYDLLISNKEKMLAHVKDYSLPLLCVNVWEHAYIEDYGITGKADYLEKFWNCINWDIVNKRVFSNVQ</sequence>
<evidence type="ECO:0000313" key="4">
    <source>
        <dbReference type="Proteomes" id="UP000662931"/>
    </source>
</evidence>
<dbReference type="Pfam" id="PF02777">
    <property type="entry name" value="Sod_Fe_C"/>
    <property type="match status" value="2"/>
</dbReference>
<reference evidence="3" key="1">
    <citation type="submission" date="2020-10" db="EMBL/GenBank/DDBJ databases">
        <authorList>
            <person name="Roach M.J.R."/>
        </authorList>
    </citation>
    <scope>NUCLEOTIDE SEQUENCE</scope>
    <source>
        <strain evidence="3">CBS 1945</strain>
    </source>
</reference>
<evidence type="ECO:0000313" key="3">
    <source>
        <dbReference type="EMBL" id="QPG77285.1"/>
    </source>
</evidence>
<proteinExistence type="predicted"/>
<dbReference type="Proteomes" id="UP000662931">
    <property type="component" value="Chromosome 4"/>
</dbReference>
<dbReference type="KEGG" id="bnn:FOA43_004693"/>
<name>A0A875SB92_EENNA</name>
<dbReference type="GO" id="GO:0046872">
    <property type="term" value="F:metal ion binding"/>
    <property type="evidence" value="ECO:0007669"/>
    <property type="project" value="InterPro"/>
</dbReference>
<evidence type="ECO:0000256" key="1">
    <source>
        <dbReference type="ARBA" id="ARBA00037226"/>
    </source>
</evidence>
<protein>
    <recommendedName>
        <fullName evidence="2">Manganese/iron superoxide dismutase C-terminal domain-containing protein</fullName>
    </recommendedName>
</protein>
<organism evidence="3 4">
    <name type="scientific">Eeniella nana</name>
    <name type="common">Yeast</name>
    <name type="synonym">Brettanomyces nanus</name>
    <dbReference type="NCBI Taxonomy" id="13502"/>
    <lineage>
        <taxon>Eukaryota</taxon>
        <taxon>Fungi</taxon>
        <taxon>Dikarya</taxon>
        <taxon>Ascomycota</taxon>
        <taxon>Saccharomycotina</taxon>
        <taxon>Pichiomycetes</taxon>
        <taxon>Pichiales</taxon>
        <taxon>Pichiaceae</taxon>
        <taxon>Brettanomyces</taxon>
    </lineage>
</organism>
<dbReference type="InterPro" id="IPR036314">
    <property type="entry name" value="SOD_C_sf"/>
</dbReference>
<dbReference type="PANTHER" id="PTHR43595">
    <property type="entry name" value="37S RIBOSOMAL PROTEIN S26, MITOCHONDRIAL"/>
    <property type="match status" value="1"/>
</dbReference>
<gene>
    <name evidence="3" type="ORF">FOA43_004693</name>
</gene>
<dbReference type="SUPFAM" id="SSF54719">
    <property type="entry name" value="Fe,Mn superoxide dismutase (SOD), C-terminal domain"/>
    <property type="match status" value="1"/>
</dbReference>
<dbReference type="GeneID" id="62198093"/>
<dbReference type="InterPro" id="IPR019832">
    <property type="entry name" value="Mn/Fe_SOD_C"/>
</dbReference>
<keyword evidence="4" id="KW-1185">Reference proteome</keyword>
<dbReference type="EMBL" id="CP064815">
    <property type="protein sequence ID" value="QPG77285.1"/>
    <property type="molecule type" value="Genomic_DNA"/>
</dbReference>
<evidence type="ECO:0000259" key="2">
    <source>
        <dbReference type="Pfam" id="PF02777"/>
    </source>
</evidence>
<dbReference type="GO" id="GO:0004784">
    <property type="term" value="F:superoxide dismutase activity"/>
    <property type="evidence" value="ECO:0007669"/>
    <property type="project" value="InterPro"/>
</dbReference>
<dbReference type="PANTHER" id="PTHR43595:SF2">
    <property type="entry name" value="SMALL RIBOSOMAL SUBUNIT PROTEIN MS42"/>
    <property type="match status" value="1"/>
</dbReference>
<dbReference type="InterPro" id="IPR036324">
    <property type="entry name" value="Mn/Fe_SOD_N_sf"/>
</dbReference>
<accession>A0A875SB92</accession>